<feature type="compositionally biased region" description="Polar residues" evidence="4">
    <location>
        <begin position="204"/>
        <end position="214"/>
    </location>
</feature>
<dbReference type="Gene3D" id="3.30.750.140">
    <property type="match status" value="1"/>
</dbReference>
<dbReference type="PRINTS" id="PR01007">
    <property type="entry name" value="FLGHOOKFLIK"/>
</dbReference>
<name>A0A0F7HGG3_SERFO</name>
<feature type="region of interest" description="Disordered" evidence="4">
    <location>
        <begin position="172"/>
        <end position="240"/>
    </location>
</feature>
<keyword evidence="5" id="KW-0282">Flagellum</keyword>
<dbReference type="InterPro" id="IPR001635">
    <property type="entry name" value="Flag_hook_Flik"/>
</dbReference>
<dbReference type="InterPro" id="IPR021136">
    <property type="entry name" value="Flagellar_hook_control-like_C"/>
</dbReference>
<dbReference type="PANTHER" id="PTHR37533:SF2">
    <property type="entry name" value="FLAGELLAR HOOK-LENGTH CONTROL PROTEIN"/>
    <property type="match status" value="1"/>
</dbReference>
<keyword evidence="5" id="KW-0969">Cilium</keyword>
<dbReference type="STRING" id="47917.AV650_19630"/>
<feature type="region of interest" description="Disordered" evidence="4">
    <location>
        <begin position="90"/>
        <end position="113"/>
    </location>
</feature>
<comment type="function">
    <text evidence="1">Controls the length of the flagellar hook.</text>
</comment>
<comment type="similarity">
    <text evidence="2">Belongs to the FliK family.</text>
</comment>
<dbReference type="InterPro" id="IPR038610">
    <property type="entry name" value="FliK-like_C_sf"/>
</dbReference>
<dbReference type="GO" id="GO:0044780">
    <property type="term" value="P:bacterial-type flagellum assembly"/>
    <property type="evidence" value="ECO:0007669"/>
    <property type="project" value="InterPro"/>
</dbReference>
<keyword evidence="3" id="KW-1005">Bacterial flagellum biogenesis</keyword>
<evidence type="ECO:0000256" key="2">
    <source>
        <dbReference type="ARBA" id="ARBA00009149"/>
    </source>
</evidence>
<feature type="compositionally biased region" description="Low complexity" evidence="4">
    <location>
        <begin position="190"/>
        <end position="203"/>
    </location>
</feature>
<dbReference type="Pfam" id="PF02120">
    <property type="entry name" value="Flg_hook"/>
    <property type="match status" value="1"/>
</dbReference>
<gene>
    <name evidence="5" type="primary">fliK</name>
    <name evidence="5" type="ORF">NCTC12965_04920</name>
</gene>
<evidence type="ECO:0000256" key="1">
    <source>
        <dbReference type="ARBA" id="ARBA00003944"/>
    </source>
</evidence>
<sequence length="406" mass="41970">MNLNVLSGLPATADGTETGLTALSLDDAGLSASFAQLLGERFTPEGQLKGKPNVAQLLAEDPQISTLSRQQLNQLLTSFSDRGRLLAAPQELDTADDSQTRLTKRDDEQPLHPVDTLDTASLQALFAMLPANVVQSLPGNGVATAAEPNGDETPLTGAASLLATLSEKPAISTTGLPASKSQPNADDKSALAAKTDAAAVLSSQADDNQDSGTTPLKLAAESTQSTATPQHTAPAPVSSPVIASQPVSATVSAPATPQLNAQLGSPEWQQALSQQVLMFHRNGQQSAELRLHPQELGALQITLKLDDNQAQLHIASAHGQVRAAVEAALPQLRHALAESGINLGQSSVGGESLPQPQQSQQQASHQGGQPSYREQHGSAETGVEALSAPAALQAMARSVDGVDIFA</sequence>
<dbReference type="KEGG" id="sfw:WN53_23885"/>
<keyword evidence="5" id="KW-0966">Cell projection</keyword>
<feature type="compositionally biased region" description="Low complexity" evidence="4">
    <location>
        <begin position="349"/>
        <end position="371"/>
    </location>
</feature>
<evidence type="ECO:0000256" key="3">
    <source>
        <dbReference type="ARBA" id="ARBA00022795"/>
    </source>
</evidence>
<organism evidence="5">
    <name type="scientific">Serratia fonticola</name>
    <dbReference type="NCBI Taxonomy" id="47917"/>
    <lineage>
        <taxon>Bacteria</taxon>
        <taxon>Pseudomonadati</taxon>
        <taxon>Pseudomonadota</taxon>
        <taxon>Gammaproteobacteria</taxon>
        <taxon>Enterobacterales</taxon>
        <taxon>Yersiniaceae</taxon>
        <taxon>Serratia</taxon>
    </lineage>
</organism>
<evidence type="ECO:0000313" key="5">
    <source>
        <dbReference type="EMBL" id="VTR43177.1"/>
    </source>
</evidence>
<dbReference type="AlphaFoldDB" id="A0A0F7HGG3"/>
<feature type="compositionally biased region" description="Polar residues" evidence="4">
    <location>
        <begin position="172"/>
        <end position="184"/>
    </location>
</feature>
<dbReference type="PANTHER" id="PTHR37533">
    <property type="entry name" value="FLAGELLAR HOOK-LENGTH CONTROL PROTEIN"/>
    <property type="match status" value="1"/>
</dbReference>
<dbReference type="CDD" id="cd17470">
    <property type="entry name" value="T3SS_Flik_C"/>
    <property type="match status" value="1"/>
</dbReference>
<dbReference type="InterPro" id="IPR052563">
    <property type="entry name" value="FliK"/>
</dbReference>
<dbReference type="RefSeq" id="WP_024486399.1">
    <property type="nucleotide sequence ID" value="NZ_CAMKUH010000002.1"/>
</dbReference>
<protein>
    <submittedName>
        <fullName evidence="5">Flagellar hook-length control protein</fullName>
    </submittedName>
</protein>
<feature type="region of interest" description="Disordered" evidence="4">
    <location>
        <begin position="343"/>
        <end position="384"/>
    </location>
</feature>
<dbReference type="GeneID" id="30323225"/>
<feature type="compositionally biased region" description="Polar residues" evidence="4">
    <location>
        <begin position="221"/>
        <end position="231"/>
    </location>
</feature>
<accession>A0A0F7HGG3</accession>
<dbReference type="EMBL" id="CABEEZ010000107">
    <property type="protein sequence ID" value="VTR43177.1"/>
    <property type="molecule type" value="Genomic_DNA"/>
</dbReference>
<evidence type="ECO:0000256" key="4">
    <source>
        <dbReference type="SAM" id="MobiDB-lite"/>
    </source>
</evidence>
<reference evidence="5" key="1">
    <citation type="submission" date="2019-05" db="EMBL/GenBank/DDBJ databases">
        <authorList>
            <consortium name="Pathogen Informatics"/>
        </authorList>
    </citation>
    <scope>NUCLEOTIDE SEQUENCE [LARGE SCALE GENOMIC DNA]</scope>
    <source>
        <strain evidence="5">NCTC12965</strain>
    </source>
</reference>
<proteinExistence type="inferred from homology"/>
<dbReference type="GO" id="GO:0009424">
    <property type="term" value="C:bacterial-type flagellum hook"/>
    <property type="evidence" value="ECO:0007669"/>
    <property type="project" value="InterPro"/>
</dbReference>